<dbReference type="RefSeq" id="WP_080916264.1">
    <property type="nucleotide sequence ID" value="NZ_CP020472.1"/>
</dbReference>
<protein>
    <recommendedName>
        <fullName evidence="3">ArsR family transcriptional regulator</fullName>
    </recommendedName>
</protein>
<evidence type="ECO:0000313" key="1">
    <source>
        <dbReference type="EMBL" id="ARD23250.1"/>
    </source>
</evidence>
<keyword evidence="2" id="KW-1185">Reference proteome</keyword>
<sequence length="93" mass="10670">MATFSKEQISFIEWLSKGNHVEVCIEICPDLGKMTGYESFSGSFQKRTLFKLKQQGFLAESTHNNMGMKWQACSLNIRGQQWLMKHGETNHAL</sequence>
<dbReference type="Proteomes" id="UP000191820">
    <property type="component" value="Chromosome"/>
</dbReference>
<evidence type="ECO:0008006" key="3">
    <source>
        <dbReference type="Google" id="ProtNLM"/>
    </source>
</evidence>
<proteinExistence type="predicted"/>
<organism evidence="1 2">
    <name type="scientific">Shewanella japonica</name>
    <dbReference type="NCBI Taxonomy" id="93973"/>
    <lineage>
        <taxon>Bacteria</taxon>
        <taxon>Pseudomonadati</taxon>
        <taxon>Pseudomonadota</taxon>
        <taxon>Gammaproteobacteria</taxon>
        <taxon>Alteromonadales</taxon>
        <taxon>Shewanellaceae</taxon>
        <taxon>Shewanella</taxon>
    </lineage>
</organism>
<reference evidence="1 2" key="1">
    <citation type="submission" date="2017-03" db="EMBL/GenBank/DDBJ databases">
        <title>Genome sequencing of Shewanella japonica KCTC 22435.</title>
        <authorList>
            <person name="Kim K.M."/>
        </authorList>
    </citation>
    <scope>NUCLEOTIDE SEQUENCE [LARGE SCALE GENOMIC DNA]</scope>
    <source>
        <strain evidence="1 2">KCTC 22435</strain>
    </source>
</reference>
<name>A0ABN4YLX7_9GAMM</name>
<gene>
    <name evidence="1" type="ORF">SJ2017_2973</name>
</gene>
<evidence type="ECO:0000313" key="2">
    <source>
        <dbReference type="Proteomes" id="UP000191820"/>
    </source>
</evidence>
<dbReference type="EMBL" id="CP020472">
    <property type="protein sequence ID" value="ARD23250.1"/>
    <property type="molecule type" value="Genomic_DNA"/>
</dbReference>
<accession>A0ABN4YLX7</accession>